<dbReference type="PANTHER" id="PTHR23101">
    <property type="entry name" value="RAB GDP/GTP EXCHANGE FACTOR"/>
    <property type="match status" value="1"/>
</dbReference>
<dbReference type="Proteomes" id="UP000620104">
    <property type="component" value="Unassembled WGS sequence"/>
</dbReference>
<feature type="region of interest" description="Disordered" evidence="1">
    <location>
        <begin position="594"/>
        <end position="642"/>
    </location>
</feature>
<dbReference type="InterPro" id="IPR041545">
    <property type="entry name" value="DUF5601"/>
</dbReference>
<dbReference type="Pfam" id="PF18151">
    <property type="entry name" value="DUF5601"/>
    <property type="match status" value="1"/>
</dbReference>
<evidence type="ECO:0000313" key="4">
    <source>
        <dbReference type="EMBL" id="GHJ88332.1"/>
    </source>
</evidence>
<dbReference type="Pfam" id="PF02204">
    <property type="entry name" value="VPS9"/>
    <property type="match status" value="1"/>
</dbReference>
<dbReference type="InterPro" id="IPR003123">
    <property type="entry name" value="VPS9"/>
</dbReference>
<feature type="compositionally biased region" description="Low complexity" evidence="1">
    <location>
        <begin position="155"/>
        <end position="167"/>
    </location>
</feature>
<evidence type="ECO:0000259" key="3">
    <source>
        <dbReference type="PROSITE" id="PS51205"/>
    </source>
</evidence>
<evidence type="ECO:0000313" key="5">
    <source>
        <dbReference type="Proteomes" id="UP000620104"/>
    </source>
</evidence>
<dbReference type="OrthoDB" id="300289at2759"/>
<proteinExistence type="predicted"/>
<dbReference type="InterPro" id="IPR045046">
    <property type="entry name" value="Vps9-like"/>
</dbReference>
<gene>
    <name evidence="4" type="ORF">NliqN6_4734</name>
</gene>
<feature type="compositionally biased region" description="Polar residues" evidence="1">
    <location>
        <begin position="94"/>
        <end position="125"/>
    </location>
</feature>
<feature type="domain" description="VPS9" evidence="3">
    <location>
        <begin position="312"/>
        <end position="473"/>
    </location>
</feature>
<dbReference type="PROSITE" id="PS51140">
    <property type="entry name" value="CUE"/>
    <property type="match status" value="1"/>
</dbReference>
<dbReference type="SUPFAM" id="SSF109993">
    <property type="entry name" value="VPS9 domain"/>
    <property type="match status" value="1"/>
</dbReference>
<dbReference type="PROSITE" id="PS51205">
    <property type="entry name" value="VPS9"/>
    <property type="match status" value="1"/>
</dbReference>
<dbReference type="EMBL" id="BLZA01000030">
    <property type="protein sequence ID" value="GHJ88332.1"/>
    <property type="molecule type" value="Genomic_DNA"/>
</dbReference>
<name>A0A8H3YHM1_9TREE</name>
<dbReference type="GO" id="GO:0005085">
    <property type="term" value="F:guanyl-nucleotide exchange factor activity"/>
    <property type="evidence" value="ECO:0007669"/>
    <property type="project" value="InterPro"/>
</dbReference>
<dbReference type="CDD" id="cd14279">
    <property type="entry name" value="CUE"/>
    <property type="match status" value="1"/>
</dbReference>
<dbReference type="Gene3D" id="1.10.8.10">
    <property type="entry name" value="DNA helicase RuvA subunit, C-terminal domain"/>
    <property type="match status" value="1"/>
</dbReference>
<feature type="region of interest" description="Disordered" evidence="1">
    <location>
        <begin position="1"/>
        <end position="203"/>
    </location>
</feature>
<sequence length="732" mass="79913">MDGSDAVALERAKGLTNPESQPKSEDNRAISSTAGADEQGDAGNLTNKEDTKKEGTSTEVADEDQMPTRQSDGTPASLVERPHPSVISEFDPFSSPSQAAGNKTKLSALWSSQLGMPSHASSSPATDEARDTETPAVEKSNTSVTRAPRKQQGLSLSVSESYSDSPSAARQKQTRGDASETAEQQHRHASAIITEGESRTNPKPKEMAFDFQGFLAQLRTRQAEPIQKYLKSFLVSFAKRSFTVTEQTKLIHDFLGFIALKMKQVEPWRSQNAEEFDNAMEAMEKLVMNRLYSYTFSPMVDTSIHPMTTDDLERDAVLHQRISLFGWVREKHLDVPEGEASQGFLAFAEQGSSMLGRRNALRERMTKTSPAELLKINHYKAPRDKMICILNCCKVIFGLIRHEAGSEKTSADAFLPILIFVVLRANPDNMISNIEYINRFRSADKLQGEAGYYLSSLTGAISFIETMDATGLSYITPEEFDRNVEAAIAKLPPGSSADLPRGKFAISSPVSAPFSNTAVGEEPARALTSLPANFAANTQRFFQRTGELAQDAVNRPLSALANMIDTIAIGTGSDDGNSGDEAPGAAARRLRFQTGENVQTPPRGHGTVNIVSPSPARPDHPSTTSQWFGRPTLPSERPNDGRMQVDEMYIRSQIDLSRPPSGLQTPSNDPTFNFSEITAEIDRTHATARQAGIETLHQMFPNLDEEIAGDILDSCGGELGLAIDRMLEMASG</sequence>
<comment type="caution">
    <text evidence="4">The sequence shown here is derived from an EMBL/GenBank/DDBJ whole genome shotgun (WGS) entry which is preliminary data.</text>
</comment>
<feature type="compositionally biased region" description="Basic and acidic residues" evidence="1">
    <location>
        <begin position="47"/>
        <end position="56"/>
    </location>
</feature>
<dbReference type="GO" id="GO:0030139">
    <property type="term" value="C:endocytic vesicle"/>
    <property type="evidence" value="ECO:0007669"/>
    <property type="project" value="TreeGrafter"/>
</dbReference>
<accession>A0A8H3YHM1</accession>
<dbReference type="GO" id="GO:0016192">
    <property type="term" value="P:vesicle-mediated transport"/>
    <property type="evidence" value="ECO:0007669"/>
    <property type="project" value="InterPro"/>
</dbReference>
<dbReference type="SUPFAM" id="SSF46934">
    <property type="entry name" value="UBA-like"/>
    <property type="match status" value="1"/>
</dbReference>
<reference evidence="4" key="1">
    <citation type="submission" date="2020-07" db="EMBL/GenBank/DDBJ databases">
        <title>Draft Genome Sequence of a Deep-Sea Yeast, Naganishia (Cryptococcus) liquefaciens strain N6.</title>
        <authorList>
            <person name="Han Y.W."/>
            <person name="Kajitani R."/>
            <person name="Morimoto H."/>
            <person name="Parhat M."/>
            <person name="Tsubouchi H."/>
            <person name="Bakenova O."/>
            <person name="Ogata M."/>
            <person name="Argunhan B."/>
            <person name="Aoki R."/>
            <person name="Kajiwara S."/>
            <person name="Itoh T."/>
            <person name="Iwasaki H."/>
        </authorList>
    </citation>
    <scope>NUCLEOTIDE SEQUENCE</scope>
    <source>
        <strain evidence="4">N6</strain>
    </source>
</reference>
<dbReference type="GO" id="GO:0005829">
    <property type="term" value="C:cytosol"/>
    <property type="evidence" value="ECO:0007669"/>
    <property type="project" value="TreeGrafter"/>
</dbReference>
<dbReference type="InterPro" id="IPR003892">
    <property type="entry name" value="CUE"/>
</dbReference>
<dbReference type="GO" id="GO:0043130">
    <property type="term" value="F:ubiquitin binding"/>
    <property type="evidence" value="ECO:0007669"/>
    <property type="project" value="InterPro"/>
</dbReference>
<evidence type="ECO:0000256" key="1">
    <source>
        <dbReference type="SAM" id="MobiDB-lite"/>
    </source>
</evidence>
<organism evidence="4 5">
    <name type="scientific">Naganishia liquefaciens</name>
    <dbReference type="NCBI Taxonomy" id="104408"/>
    <lineage>
        <taxon>Eukaryota</taxon>
        <taxon>Fungi</taxon>
        <taxon>Dikarya</taxon>
        <taxon>Basidiomycota</taxon>
        <taxon>Agaricomycotina</taxon>
        <taxon>Tremellomycetes</taxon>
        <taxon>Filobasidiales</taxon>
        <taxon>Filobasidiaceae</taxon>
        <taxon>Naganishia</taxon>
    </lineage>
</organism>
<dbReference type="Pfam" id="PF02845">
    <property type="entry name" value="CUE"/>
    <property type="match status" value="1"/>
</dbReference>
<dbReference type="Gene3D" id="1.20.1050.80">
    <property type="entry name" value="VPS9 domain"/>
    <property type="match status" value="1"/>
</dbReference>
<evidence type="ECO:0008006" key="6">
    <source>
        <dbReference type="Google" id="ProtNLM"/>
    </source>
</evidence>
<dbReference type="GO" id="GO:0031267">
    <property type="term" value="F:small GTPase binding"/>
    <property type="evidence" value="ECO:0007669"/>
    <property type="project" value="TreeGrafter"/>
</dbReference>
<feature type="domain" description="CUE" evidence="2">
    <location>
        <begin position="688"/>
        <end position="731"/>
    </location>
</feature>
<protein>
    <recommendedName>
        <fullName evidence="6">VPS9 domain-containing protein</fullName>
    </recommendedName>
</protein>
<keyword evidence="5" id="KW-1185">Reference proteome</keyword>
<dbReference type="SMART" id="SM00167">
    <property type="entry name" value="VPS9"/>
    <property type="match status" value="1"/>
</dbReference>
<dbReference type="InterPro" id="IPR009060">
    <property type="entry name" value="UBA-like_sf"/>
</dbReference>
<feature type="compositionally biased region" description="Basic and acidic residues" evidence="1">
    <location>
        <begin position="174"/>
        <end position="186"/>
    </location>
</feature>
<dbReference type="Gene3D" id="1.10.246.120">
    <property type="match status" value="1"/>
</dbReference>
<dbReference type="AlphaFoldDB" id="A0A8H3YHM1"/>
<dbReference type="PANTHER" id="PTHR23101:SF25">
    <property type="entry name" value="GTPASE-ACTIVATING PROTEIN AND VPS9 DOMAIN-CONTAINING PROTEIN 1"/>
    <property type="match status" value="1"/>
</dbReference>
<evidence type="ECO:0000259" key="2">
    <source>
        <dbReference type="PROSITE" id="PS51140"/>
    </source>
</evidence>
<dbReference type="InterPro" id="IPR037191">
    <property type="entry name" value="VPS9_dom_sf"/>
</dbReference>